<dbReference type="Gene3D" id="3.20.20.70">
    <property type="entry name" value="Aldolase class I"/>
    <property type="match status" value="1"/>
</dbReference>
<gene>
    <name evidence="3" type="ORF">DDE83_004299</name>
</gene>
<name>A0A364N505_STELY</name>
<dbReference type="GO" id="GO:0008840">
    <property type="term" value="F:4-hydroxy-tetrahydrodipicolinate synthase activity"/>
    <property type="evidence" value="ECO:0007669"/>
    <property type="project" value="TreeGrafter"/>
</dbReference>
<evidence type="ECO:0000313" key="4">
    <source>
        <dbReference type="Proteomes" id="UP000249619"/>
    </source>
</evidence>
<dbReference type="EMBL" id="QGDH01000052">
    <property type="protein sequence ID" value="RAR12170.1"/>
    <property type="molecule type" value="Genomic_DNA"/>
</dbReference>
<protein>
    <submittedName>
        <fullName evidence="3">Dihydrodipicolinate synthase 2</fullName>
    </submittedName>
</protein>
<dbReference type="SUPFAM" id="SSF51569">
    <property type="entry name" value="Aldolase"/>
    <property type="match status" value="1"/>
</dbReference>
<dbReference type="PANTHER" id="PTHR12128:SF47">
    <property type="entry name" value="DIHYDRODIPICOLINATE SYNTHASE-RELATED"/>
    <property type="match status" value="1"/>
</dbReference>
<sequence>MAPPPAPGVWCPAVTFYIPESDTATLDLVAQKKYFTYLSKSGLTGLVILGSNAEAFLLTRDEKKALVKCAREAVGPDYPLMVGISGFSVPQVMENISDAIESGADYGLLLPAAYYGPATSKEVVMAFYNEVAQKSSLPIVIYNFPGICSGVDLDSVTIAALAKKNPGKIVGVKLTCGSVAKITRLCAELPSDTFSTYAGQADWMVAGLAVGSAGCVSAFSNVFPKVCSKVYELYTSGKTQEGLELHRKAALAESPIKAGIAPTKHAVSQYSAKAAGIEGAEERLIPRRPYMPVAEALKTSVRDTMGELAAIENTQRGTSGVDKKKRSKKRRTRTEVSSSSESDSDDSSQKSVKPTAMEDSSSDLSPAPAPAKKEKKKKTKASVAPASEPDADVTMEDAPASTLPVKSISKPSKQVQDDFSAIYLRKVAAEFADDLDKVREAPDFKASSVPMLIHALKQGESLYTAEERRRVVGAANA</sequence>
<reference evidence="4" key="1">
    <citation type="submission" date="2018-05" db="EMBL/GenBank/DDBJ databases">
        <title>Draft genome sequence of Stemphylium lycopersici strain CIDEFI 213.</title>
        <authorList>
            <person name="Medina R."/>
            <person name="Franco M.E.E."/>
            <person name="Lucentini C.G."/>
            <person name="Saparrat M.C.N."/>
            <person name="Balatti P.A."/>
        </authorList>
    </citation>
    <scope>NUCLEOTIDE SEQUENCE [LARGE SCALE GENOMIC DNA]</scope>
    <source>
        <strain evidence="4">CIDEFI 213</strain>
    </source>
</reference>
<feature type="compositionally biased region" description="Basic residues" evidence="1">
    <location>
        <begin position="323"/>
        <end position="332"/>
    </location>
</feature>
<dbReference type="InterPro" id="IPR002220">
    <property type="entry name" value="DapA-like"/>
</dbReference>
<organism evidence="3 4">
    <name type="scientific">Stemphylium lycopersici</name>
    <name type="common">Tomato gray leaf spot disease fungus</name>
    <name type="synonym">Thyrospora lycopersici</name>
    <dbReference type="NCBI Taxonomy" id="183478"/>
    <lineage>
        <taxon>Eukaryota</taxon>
        <taxon>Fungi</taxon>
        <taxon>Dikarya</taxon>
        <taxon>Ascomycota</taxon>
        <taxon>Pezizomycotina</taxon>
        <taxon>Dothideomycetes</taxon>
        <taxon>Pleosporomycetidae</taxon>
        <taxon>Pleosporales</taxon>
        <taxon>Pleosporineae</taxon>
        <taxon>Pleosporaceae</taxon>
        <taxon>Stemphylium</taxon>
    </lineage>
</organism>
<dbReference type="CDD" id="cd00408">
    <property type="entry name" value="DHDPS-like"/>
    <property type="match status" value="1"/>
</dbReference>
<keyword evidence="4" id="KW-1185">Reference proteome</keyword>
<feature type="domain" description="Ribosome-assembly protein 3 C-terminal" evidence="2">
    <location>
        <begin position="419"/>
        <end position="464"/>
    </location>
</feature>
<evidence type="ECO:0000256" key="1">
    <source>
        <dbReference type="SAM" id="MobiDB-lite"/>
    </source>
</evidence>
<dbReference type="InterPro" id="IPR028217">
    <property type="entry name" value="Rsa3_C"/>
</dbReference>
<evidence type="ECO:0000259" key="2">
    <source>
        <dbReference type="Pfam" id="PF14615"/>
    </source>
</evidence>
<dbReference type="Pfam" id="PF00701">
    <property type="entry name" value="DHDPS"/>
    <property type="match status" value="1"/>
</dbReference>
<dbReference type="Proteomes" id="UP000249619">
    <property type="component" value="Unassembled WGS sequence"/>
</dbReference>
<proteinExistence type="predicted"/>
<accession>A0A364N505</accession>
<dbReference type="AlphaFoldDB" id="A0A364N505"/>
<dbReference type="PANTHER" id="PTHR12128">
    <property type="entry name" value="DIHYDRODIPICOLINATE SYNTHASE"/>
    <property type="match status" value="1"/>
</dbReference>
<dbReference type="STRING" id="183478.A0A364N505"/>
<dbReference type="Pfam" id="PF14615">
    <property type="entry name" value="Rsa3"/>
    <property type="match status" value="1"/>
</dbReference>
<evidence type="ECO:0000313" key="3">
    <source>
        <dbReference type="EMBL" id="RAR12170.1"/>
    </source>
</evidence>
<dbReference type="InterPro" id="IPR013785">
    <property type="entry name" value="Aldolase_TIM"/>
</dbReference>
<dbReference type="SMART" id="SM01130">
    <property type="entry name" value="DHDPS"/>
    <property type="match status" value="1"/>
</dbReference>
<comment type="caution">
    <text evidence="3">The sequence shown here is derived from an EMBL/GenBank/DDBJ whole genome shotgun (WGS) entry which is preliminary data.</text>
</comment>
<feature type="region of interest" description="Disordered" evidence="1">
    <location>
        <begin position="310"/>
        <end position="411"/>
    </location>
</feature>